<protein>
    <submittedName>
        <fullName evidence="4">N-acetyltransferase</fullName>
    </submittedName>
</protein>
<dbReference type="Gene3D" id="3.40.630.30">
    <property type="match status" value="1"/>
</dbReference>
<keyword evidence="2" id="KW-0012">Acyltransferase</keyword>
<dbReference type="PROSITE" id="PS51186">
    <property type="entry name" value="GNAT"/>
    <property type="match status" value="1"/>
</dbReference>
<gene>
    <name evidence="4" type="ORF">FOC81_07690</name>
</gene>
<proteinExistence type="predicted"/>
<feature type="domain" description="N-acetyltransferase" evidence="3">
    <location>
        <begin position="1"/>
        <end position="148"/>
    </location>
</feature>
<dbReference type="InterPro" id="IPR016181">
    <property type="entry name" value="Acyl_CoA_acyltransferase"/>
</dbReference>
<dbReference type="RefSeq" id="WP_174716016.1">
    <property type="nucleotide sequence ID" value="NZ_CP054569.1"/>
</dbReference>
<dbReference type="PANTHER" id="PTHR43877">
    <property type="entry name" value="AMINOALKYLPHOSPHONATE N-ACETYLTRANSFERASE-RELATED-RELATED"/>
    <property type="match status" value="1"/>
</dbReference>
<sequence>MLILPEAPRDCDAIYALTQAAFEGNPHSEGTEGRITDALREAGALTLSLTAWEDGRLAGHIAFSPVTVGDGSAGWYGLGPLAVRPDCQGRGIGSALSREGLARLRALGAAGCVVLGEPAYYGRFGFAPAPALKYPGAPPEYFMALAFTRLASGEVAYHPAFSA</sequence>
<keyword evidence="1 4" id="KW-0808">Transferase</keyword>
<dbReference type="InterPro" id="IPR050832">
    <property type="entry name" value="Bact_Acetyltransf"/>
</dbReference>
<dbReference type="AlphaFoldDB" id="A0A6N0JHR6"/>
<evidence type="ECO:0000259" key="3">
    <source>
        <dbReference type="PROSITE" id="PS51186"/>
    </source>
</evidence>
<reference evidence="4 5" key="1">
    <citation type="submission" date="2020-05" db="EMBL/GenBank/DDBJ databases">
        <title>FDA dAtabase for Regulatory Grade micrObial Sequences (FDA-ARGOS): Supporting development and validation of Infectious Disease Dx tests.</title>
        <authorList>
            <person name="Sproer C."/>
            <person name="Gronow S."/>
            <person name="Severitt S."/>
            <person name="Schroder I."/>
            <person name="Tallon L."/>
            <person name="Sadzewicz L."/>
            <person name="Zhao X."/>
            <person name="Vavikolanu K."/>
            <person name="Mehta A."/>
            <person name="Aluvathingal J."/>
            <person name="Nadendla S."/>
            <person name="Myers T."/>
            <person name="Yan Y."/>
            <person name="Sichtig H."/>
        </authorList>
    </citation>
    <scope>NUCLEOTIDE SEQUENCE [LARGE SCALE GENOMIC DNA]</scope>
    <source>
        <strain evidence="4 5">FDAARGOS_787</strain>
    </source>
</reference>
<dbReference type="GO" id="GO:0016747">
    <property type="term" value="F:acyltransferase activity, transferring groups other than amino-acyl groups"/>
    <property type="evidence" value="ECO:0007669"/>
    <property type="project" value="InterPro"/>
</dbReference>
<dbReference type="PANTHER" id="PTHR43877:SF1">
    <property type="entry name" value="ACETYLTRANSFERASE"/>
    <property type="match status" value="1"/>
</dbReference>
<dbReference type="Proteomes" id="UP000509782">
    <property type="component" value="Chromosome"/>
</dbReference>
<dbReference type="CDD" id="cd04301">
    <property type="entry name" value="NAT_SF"/>
    <property type="match status" value="1"/>
</dbReference>
<evidence type="ECO:0000313" key="4">
    <source>
        <dbReference type="EMBL" id="QKQ46582.1"/>
    </source>
</evidence>
<organism evidence="4 5">
    <name type="scientific">Achromobacter denitrificans</name>
    <name type="common">Alcaligenes denitrificans</name>
    <dbReference type="NCBI Taxonomy" id="32002"/>
    <lineage>
        <taxon>Bacteria</taxon>
        <taxon>Pseudomonadati</taxon>
        <taxon>Pseudomonadota</taxon>
        <taxon>Betaproteobacteria</taxon>
        <taxon>Burkholderiales</taxon>
        <taxon>Alcaligenaceae</taxon>
        <taxon>Achromobacter</taxon>
    </lineage>
</organism>
<name>A0A6N0JHR6_ACHDE</name>
<dbReference type="InterPro" id="IPR000182">
    <property type="entry name" value="GNAT_dom"/>
</dbReference>
<evidence type="ECO:0000256" key="1">
    <source>
        <dbReference type="ARBA" id="ARBA00022679"/>
    </source>
</evidence>
<dbReference type="EMBL" id="CP054569">
    <property type="protein sequence ID" value="QKQ46582.1"/>
    <property type="molecule type" value="Genomic_DNA"/>
</dbReference>
<accession>A0A6N0JHR6</accession>
<evidence type="ECO:0000256" key="2">
    <source>
        <dbReference type="ARBA" id="ARBA00023315"/>
    </source>
</evidence>
<dbReference type="Pfam" id="PF00583">
    <property type="entry name" value="Acetyltransf_1"/>
    <property type="match status" value="1"/>
</dbReference>
<evidence type="ECO:0000313" key="5">
    <source>
        <dbReference type="Proteomes" id="UP000509782"/>
    </source>
</evidence>
<dbReference type="SUPFAM" id="SSF55729">
    <property type="entry name" value="Acyl-CoA N-acyltransferases (Nat)"/>
    <property type="match status" value="1"/>
</dbReference>